<feature type="transmembrane region" description="Helical" evidence="10">
    <location>
        <begin position="214"/>
        <end position="235"/>
    </location>
</feature>
<keyword evidence="6 10" id="KW-0472">Membrane</keyword>
<evidence type="ECO:0000256" key="8">
    <source>
        <dbReference type="RuleBase" id="RU003857"/>
    </source>
</evidence>
<feature type="domain" description="Potassium channel" evidence="11">
    <location>
        <begin position="219"/>
        <end position="292"/>
    </location>
</feature>
<name>A0A4D6C8F0_PYROR</name>
<feature type="transmembrane region" description="Helical" evidence="10">
    <location>
        <begin position="99"/>
        <end position="121"/>
    </location>
</feature>
<evidence type="ECO:0000256" key="5">
    <source>
        <dbReference type="ARBA" id="ARBA00023065"/>
    </source>
</evidence>
<feature type="transmembrane region" description="Helical" evidence="10">
    <location>
        <begin position="172"/>
        <end position="194"/>
    </location>
</feature>
<keyword evidence="7 8" id="KW-0407">Ion channel</keyword>
<evidence type="ECO:0000256" key="9">
    <source>
        <dbReference type="SAM" id="MobiDB-lite"/>
    </source>
</evidence>
<keyword evidence="2 8" id="KW-0813">Transport</keyword>
<dbReference type="EMBL" id="MH748230">
    <property type="protein sequence ID" value="QBY06389.1"/>
    <property type="molecule type" value="mRNA"/>
</dbReference>
<evidence type="ECO:0000256" key="10">
    <source>
        <dbReference type="SAM" id="Phobius"/>
    </source>
</evidence>
<dbReference type="PANTHER" id="PTHR11003:SF301">
    <property type="entry name" value="POTASSIUM CHANNEL PROTEIN"/>
    <property type="match status" value="1"/>
</dbReference>
<organism evidence="12">
    <name type="scientific">Pyricularia oryzae</name>
    <name type="common">Rice blast fungus</name>
    <name type="synonym">Magnaporthe oryzae</name>
    <dbReference type="NCBI Taxonomy" id="318829"/>
    <lineage>
        <taxon>Eukaryota</taxon>
        <taxon>Fungi</taxon>
        <taxon>Dikarya</taxon>
        <taxon>Ascomycota</taxon>
        <taxon>Pezizomycotina</taxon>
        <taxon>Sordariomycetes</taxon>
        <taxon>Sordariomycetidae</taxon>
        <taxon>Magnaporthales</taxon>
        <taxon>Pyriculariaceae</taxon>
        <taxon>Pyricularia</taxon>
    </lineage>
</organism>
<evidence type="ECO:0000256" key="6">
    <source>
        <dbReference type="ARBA" id="ARBA00023136"/>
    </source>
</evidence>
<feature type="transmembrane region" description="Helical" evidence="10">
    <location>
        <begin position="133"/>
        <end position="160"/>
    </location>
</feature>
<dbReference type="PANTHER" id="PTHR11003">
    <property type="entry name" value="POTASSIUM CHANNEL, SUBFAMILY K"/>
    <property type="match status" value="1"/>
</dbReference>
<feature type="compositionally biased region" description="Basic and acidic residues" evidence="9">
    <location>
        <begin position="660"/>
        <end position="684"/>
    </location>
</feature>
<dbReference type="SUPFAM" id="SSF81324">
    <property type="entry name" value="Voltage-gated potassium channels"/>
    <property type="match status" value="2"/>
</dbReference>
<evidence type="ECO:0000256" key="4">
    <source>
        <dbReference type="ARBA" id="ARBA00022989"/>
    </source>
</evidence>
<dbReference type="Gene3D" id="1.10.287.70">
    <property type="match status" value="2"/>
</dbReference>
<feature type="region of interest" description="Disordered" evidence="9">
    <location>
        <begin position="643"/>
        <end position="696"/>
    </location>
</feature>
<feature type="compositionally biased region" description="Basic residues" evidence="9">
    <location>
        <begin position="650"/>
        <end position="659"/>
    </location>
</feature>
<reference evidence="12" key="1">
    <citation type="submission" date="2018-08" db="EMBL/GenBank/DDBJ databases">
        <authorList>
            <person name="Lewis A."/>
            <person name="Manville R.W."/>
        </authorList>
    </citation>
    <scope>NUCLEOTIDE SEQUENCE</scope>
    <source>
        <strain evidence="12">Guy11</strain>
    </source>
</reference>
<keyword evidence="4 10" id="KW-1133">Transmembrane helix</keyword>
<dbReference type="Pfam" id="PF07885">
    <property type="entry name" value="Ion_trans_2"/>
    <property type="match status" value="2"/>
</dbReference>
<proteinExistence type="evidence at transcript level"/>
<evidence type="ECO:0000256" key="1">
    <source>
        <dbReference type="ARBA" id="ARBA00004141"/>
    </source>
</evidence>
<feature type="domain" description="Potassium channel" evidence="11">
    <location>
        <begin position="381"/>
        <end position="457"/>
    </location>
</feature>
<feature type="compositionally biased region" description="Basic and acidic residues" evidence="9">
    <location>
        <begin position="13"/>
        <end position="29"/>
    </location>
</feature>
<dbReference type="GO" id="GO:0005886">
    <property type="term" value="C:plasma membrane"/>
    <property type="evidence" value="ECO:0007669"/>
    <property type="project" value="TreeGrafter"/>
</dbReference>
<keyword evidence="3 8" id="KW-0812">Transmembrane</keyword>
<dbReference type="AlphaFoldDB" id="A0A4D6C8F0"/>
<feature type="transmembrane region" description="Helical" evidence="10">
    <location>
        <begin position="371"/>
        <end position="392"/>
    </location>
</feature>
<dbReference type="GO" id="GO:0022841">
    <property type="term" value="F:potassium ion leak channel activity"/>
    <property type="evidence" value="ECO:0007669"/>
    <property type="project" value="TreeGrafter"/>
</dbReference>
<feature type="transmembrane region" description="Helical" evidence="10">
    <location>
        <begin position="433"/>
        <end position="453"/>
    </location>
</feature>
<evidence type="ECO:0000259" key="11">
    <source>
        <dbReference type="Pfam" id="PF07885"/>
    </source>
</evidence>
<sequence length="742" mass="82787">MDDAGGDCIERHARAAEKDRQSVTDHGGEAPEVLQPIHETQAHLDPTRWWFASSAFPMMAGTLGPVASAFSICALVRPWRQHVPPGTNISQAEFVQDPTYLIAVNAVQLAVAIVANLFLLLNMARRIRFTIAMPVTIVGWYLSSICLICLAATAAGPLVLQPAEEYIWSQAFFYGIYAALLYFIVATLLVVTAYGAHIGRYDRDFQLTASQRTLMLQTIMFLMYLLVGALIFSSIEGWAYLDAVYWADVTLFTVGFGDMGAATPLGRGLLFPYALVGIISLGLVIGSIRSLVLERGRRMINARMIEKKRRHTVKRLTKKGQVDILAPVRNGTEEQTEHSHDPSNPAEIARRQKEFQLMRQIQAHAANRRRWVAMALSSTTWIVLWLLGAYIFQACEAPYQGWGYFDGVYFAFVSLTTIGYGDVTPISNPGRSFFVFWSLLALPTTTVLISNAGDTIVKSIRDLTDRIGEVTILPGDKNVVEDVKSIVRRLSLGKLFNEGEEKTDGLPPGFLGQARIRRSSDDTDSSERSDGDDVEPTSKSKDVGTGKEKATAEGSRSQMKEKHPRQKEKGPAQNDGAVSREAALGFPKDLPTSRAAYHVVLIDEIARVAKHMKQKPTKTYSFVEWAWYLRLIGEDESNPEIHRQAQPHARDHHHHPPHLGRKEMHGNESGENGRRTSKDEEISDKPGSWSWIGSRSPLMGRQDEAEWIHAKLVMKLSEELRAKRDEEKEFQQRETSSSQSSG</sequence>
<evidence type="ECO:0000256" key="7">
    <source>
        <dbReference type="ARBA" id="ARBA00023303"/>
    </source>
</evidence>
<feature type="transmembrane region" description="Helical" evidence="10">
    <location>
        <begin position="270"/>
        <end position="293"/>
    </location>
</feature>
<feature type="compositionally biased region" description="Basic and acidic residues" evidence="9">
    <location>
        <begin position="518"/>
        <end position="551"/>
    </location>
</feature>
<protein>
    <submittedName>
        <fullName evidence="12">TOK</fullName>
    </submittedName>
</protein>
<comment type="subcellular location">
    <subcellularLocation>
        <location evidence="1">Membrane</location>
        <topology evidence="1">Multi-pass membrane protein</topology>
    </subcellularLocation>
</comment>
<evidence type="ECO:0000256" key="3">
    <source>
        <dbReference type="ARBA" id="ARBA00022692"/>
    </source>
</evidence>
<accession>A0A4D6C8F0</accession>
<dbReference type="OMA" id="SFEEWAW"/>
<dbReference type="InterPro" id="IPR013099">
    <property type="entry name" value="K_chnl_dom"/>
</dbReference>
<feature type="transmembrane region" description="Helical" evidence="10">
    <location>
        <begin position="404"/>
        <end position="421"/>
    </location>
</feature>
<dbReference type="PRINTS" id="PR01333">
    <property type="entry name" value="2POREKCHANEL"/>
</dbReference>
<feature type="region of interest" description="Disordered" evidence="9">
    <location>
        <begin position="501"/>
        <end position="578"/>
    </location>
</feature>
<feature type="region of interest" description="Disordered" evidence="9">
    <location>
        <begin position="13"/>
        <end position="32"/>
    </location>
</feature>
<comment type="similarity">
    <text evidence="8">Belongs to the two pore domain potassium channel (TC 1.A.1.8) family.</text>
</comment>
<dbReference type="InterPro" id="IPR003280">
    <property type="entry name" value="2pore_dom_K_chnl"/>
</dbReference>
<dbReference type="GO" id="GO:0015271">
    <property type="term" value="F:outward rectifier potassium channel activity"/>
    <property type="evidence" value="ECO:0007669"/>
    <property type="project" value="TreeGrafter"/>
</dbReference>
<evidence type="ECO:0000313" key="12">
    <source>
        <dbReference type="EMBL" id="QBY06389.1"/>
    </source>
</evidence>
<keyword evidence="5 8" id="KW-0406">Ion transport</keyword>
<feature type="transmembrane region" description="Helical" evidence="10">
    <location>
        <begin position="58"/>
        <end position="79"/>
    </location>
</feature>
<dbReference type="GO" id="GO:0030322">
    <property type="term" value="P:stabilization of membrane potential"/>
    <property type="evidence" value="ECO:0007669"/>
    <property type="project" value="TreeGrafter"/>
</dbReference>
<evidence type="ECO:0000256" key="2">
    <source>
        <dbReference type="ARBA" id="ARBA00022448"/>
    </source>
</evidence>